<dbReference type="Gene3D" id="1.25.40.20">
    <property type="entry name" value="Ankyrin repeat-containing domain"/>
    <property type="match status" value="2"/>
</dbReference>
<dbReference type="InterPro" id="IPR002110">
    <property type="entry name" value="Ankyrin_rpt"/>
</dbReference>
<name>A0ABC9FGN7_9POAL</name>
<dbReference type="Proteomes" id="UP001497457">
    <property type="component" value="Chromosome 6rd"/>
</dbReference>
<dbReference type="InterPro" id="IPR036770">
    <property type="entry name" value="Ankyrin_rpt-contain_sf"/>
</dbReference>
<proteinExistence type="predicted"/>
<dbReference type="SUPFAM" id="SSF48403">
    <property type="entry name" value="Ankyrin repeat"/>
    <property type="match status" value="1"/>
</dbReference>
<dbReference type="SMART" id="SM00248">
    <property type="entry name" value="ANK"/>
    <property type="match status" value="5"/>
</dbReference>
<dbReference type="PROSITE" id="PS50088">
    <property type="entry name" value="ANK_REPEAT"/>
    <property type="match status" value="3"/>
</dbReference>
<feature type="repeat" description="ANK" evidence="1">
    <location>
        <begin position="175"/>
        <end position="203"/>
    </location>
</feature>
<protein>
    <submittedName>
        <fullName evidence="3">Uncharacterized protein</fullName>
    </submittedName>
</protein>
<dbReference type="EMBL" id="OZ075116">
    <property type="protein sequence ID" value="CAL5075114.1"/>
    <property type="molecule type" value="Genomic_DNA"/>
</dbReference>
<feature type="repeat" description="ANK" evidence="1">
    <location>
        <begin position="143"/>
        <end position="175"/>
    </location>
</feature>
<dbReference type="Pfam" id="PF13606">
    <property type="entry name" value="Ank_3"/>
    <property type="match status" value="1"/>
</dbReference>
<reference evidence="3 4" key="1">
    <citation type="submission" date="2024-10" db="EMBL/GenBank/DDBJ databases">
        <authorList>
            <person name="Ryan C."/>
        </authorList>
    </citation>
    <scope>NUCLEOTIDE SEQUENCE [LARGE SCALE GENOMIC DNA]</scope>
</reference>
<gene>
    <name evidence="3" type="ORF">URODEC1_LOCUS105540</name>
    <name evidence="2" type="ORF">URODEC1_LOCUS99830</name>
</gene>
<dbReference type="EMBL" id="OZ075115">
    <property type="protein sequence ID" value="CAL5065160.1"/>
    <property type="molecule type" value="Genomic_DNA"/>
</dbReference>
<accession>A0ABC9FGN7</accession>
<organism evidence="3 4">
    <name type="scientific">Urochloa decumbens</name>
    <dbReference type="NCBI Taxonomy" id="240449"/>
    <lineage>
        <taxon>Eukaryota</taxon>
        <taxon>Viridiplantae</taxon>
        <taxon>Streptophyta</taxon>
        <taxon>Embryophyta</taxon>
        <taxon>Tracheophyta</taxon>
        <taxon>Spermatophyta</taxon>
        <taxon>Magnoliopsida</taxon>
        <taxon>Liliopsida</taxon>
        <taxon>Poales</taxon>
        <taxon>Poaceae</taxon>
        <taxon>PACMAD clade</taxon>
        <taxon>Panicoideae</taxon>
        <taxon>Panicodae</taxon>
        <taxon>Paniceae</taxon>
        <taxon>Melinidinae</taxon>
        <taxon>Urochloa</taxon>
    </lineage>
</organism>
<dbReference type="Pfam" id="PF12796">
    <property type="entry name" value="Ank_2"/>
    <property type="match status" value="2"/>
</dbReference>
<dbReference type="SUPFAM" id="SSF48452">
    <property type="entry name" value="TPR-like"/>
    <property type="match status" value="1"/>
</dbReference>
<evidence type="ECO:0000313" key="4">
    <source>
        <dbReference type="Proteomes" id="UP001497457"/>
    </source>
</evidence>
<dbReference type="AlphaFoldDB" id="A0ABC9FGN7"/>
<keyword evidence="1" id="KW-0040">ANK repeat</keyword>
<dbReference type="InterPro" id="IPR011990">
    <property type="entry name" value="TPR-like_helical_dom_sf"/>
</dbReference>
<dbReference type="PANTHER" id="PTHR46224:SF22">
    <property type="match status" value="1"/>
</dbReference>
<keyword evidence="4" id="KW-1185">Reference proteome</keyword>
<evidence type="ECO:0000256" key="1">
    <source>
        <dbReference type="PROSITE-ProRule" id="PRU00023"/>
    </source>
</evidence>
<dbReference type="PANTHER" id="PTHR46224">
    <property type="entry name" value="ANKYRIN REPEAT FAMILY PROTEIN"/>
    <property type="match status" value="1"/>
</dbReference>
<sequence length="422" mass="45183">MASSSSSSDSPWVRRVPLVRNCPRSALPVPHLAALLLSAVYDGDVPKVKTLVKRMRKAGKSVEEAMAEITASWYKGHGPLHMAALSGKAPMCKFIIKYLNPDIDAVGKDGVTPLLYAILGPVSIAVTRLLLDHHADPNKAAFDGSTPLHSAIIRDSYEIAELLLSRRACVDPISKCGTPLYIAATNGNAKMLKLLLRHQADPNRVLCTPLKATISAYSIGSMELPVKAGADVNAGTITPLIAAAYAGSTDCIECLLKANADANIPDHNGRMPIEIAATQGWQECVNVLFAATTPLPQVADWSTAGIIQHAKPDENDESNFEAQGDEAICKRDFAHALDLYTMAVEINPDNSTSYAKRSLCSLHAGDRGKALDDASIYKDMEPDLTNSCSAQAAALILVKEYDRAVDALMAGLNLEFGRKPNV</sequence>
<dbReference type="InterPro" id="IPR051616">
    <property type="entry name" value="Cul2-RING_E3_ligase_SR"/>
</dbReference>
<dbReference type="Gene3D" id="1.25.40.10">
    <property type="entry name" value="Tetratricopeptide repeat domain"/>
    <property type="match status" value="1"/>
</dbReference>
<evidence type="ECO:0000313" key="3">
    <source>
        <dbReference type="EMBL" id="CAL5075114.1"/>
    </source>
</evidence>
<evidence type="ECO:0000313" key="2">
    <source>
        <dbReference type="EMBL" id="CAL5065160.1"/>
    </source>
</evidence>
<feature type="repeat" description="ANK" evidence="1">
    <location>
        <begin position="235"/>
        <end position="267"/>
    </location>
</feature>
<dbReference type="Proteomes" id="UP001497457">
    <property type="component" value="Chromosome 5rd"/>
</dbReference>
<dbReference type="PROSITE" id="PS50297">
    <property type="entry name" value="ANK_REP_REGION"/>
    <property type="match status" value="2"/>
</dbReference>